<gene>
    <name evidence="3" type="ORF">AMATHDRAFT_70343</name>
</gene>
<dbReference type="STRING" id="703135.A0A2A9NA71"/>
<evidence type="ECO:0000313" key="3">
    <source>
        <dbReference type="EMBL" id="PFH46214.1"/>
    </source>
</evidence>
<dbReference type="InterPro" id="IPR011009">
    <property type="entry name" value="Kinase-like_dom_sf"/>
</dbReference>
<evidence type="ECO:0000313" key="4">
    <source>
        <dbReference type="Proteomes" id="UP000242287"/>
    </source>
</evidence>
<sequence length="670" mass="76422">MAMALNNLMEVFPSNHRIAFANTRTITYDLDNHSEHKTRPDISGTYPGQNIPTEWSWDLCPIAVELKKDYRQDPIETDGRFKEGYKIDKTLAQIVKIGCNILAGTHACFSFVIGVYQNCVRIYRFDHATVVISPSLDFLTTDALFQFFHRLVHPSIVDIPDGTPSTAPVLLGLDRAIMTLSDQDKVWVKETLISCHGYLPERAESRAGSSRKVLASFSPLDTPYNKPLSEVATTTWCYTIGDPLWRSDGLFSRATHVWKVLFKEDEKQFYALKDSWRHAYRGAEIKAYEHVRCRYEEYPVGLAKAVGGLDLGDIKGFTEHLTNSCDAAEGSGEEKEAEHEHENDYHDDNQNMDKDEDESGNESGSENDNNNDMHEIKDNSEDWEDDETLDSESDEPPSQHLDHLNRMHCRITLYPVGVPLVLFPSTKHLVSALEYSIKGHRALLECGLLHRDISPHNILLVEGEGLRGFLHDLDYCTYVKEWDKFASDNDDPAPNFGHLRSHIPESLRDMTGAYQFMSMRVLKQKPHECKDDLESFIWVLFWLVLSHMDYHGTQMTCAKVFDQPDPTNASNAKHGFLRDQIEDKIYVRVRNNWPLSALLQELVGRVLDVHLLDHLNVLPLFESALRRSHWPKNDSAKPFSAEEKSDYETGSVQPKLRSSARRGLTLDLGE</sequence>
<feature type="compositionally biased region" description="Basic and acidic residues" evidence="1">
    <location>
        <begin position="631"/>
        <end position="647"/>
    </location>
</feature>
<dbReference type="Proteomes" id="UP000242287">
    <property type="component" value="Unassembled WGS sequence"/>
</dbReference>
<feature type="compositionally biased region" description="Basic and acidic residues" evidence="1">
    <location>
        <begin position="332"/>
        <end position="353"/>
    </location>
</feature>
<dbReference type="AlphaFoldDB" id="A0A2A9NA71"/>
<keyword evidence="4" id="KW-1185">Reference proteome</keyword>
<organism evidence="3 4">
    <name type="scientific">Amanita thiersii Skay4041</name>
    <dbReference type="NCBI Taxonomy" id="703135"/>
    <lineage>
        <taxon>Eukaryota</taxon>
        <taxon>Fungi</taxon>
        <taxon>Dikarya</taxon>
        <taxon>Basidiomycota</taxon>
        <taxon>Agaricomycotina</taxon>
        <taxon>Agaricomycetes</taxon>
        <taxon>Agaricomycetidae</taxon>
        <taxon>Agaricales</taxon>
        <taxon>Pluteineae</taxon>
        <taxon>Amanitaceae</taxon>
        <taxon>Amanita</taxon>
    </lineage>
</organism>
<evidence type="ECO:0000256" key="1">
    <source>
        <dbReference type="SAM" id="MobiDB-lite"/>
    </source>
</evidence>
<reference evidence="3 4" key="1">
    <citation type="submission" date="2014-02" db="EMBL/GenBank/DDBJ databases">
        <title>Transposable element dynamics among asymbiotic and ectomycorrhizal Amanita fungi.</title>
        <authorList>
            <consortium name="DOE Joint Genome Institute"/>
            <person name="Hess J."/>
            <person name="Skrede I."/>
            <person name="Wolfe B."/>
            <person name="LaButti K."/>
            <person name="Ohm R.A."/>
            <person name="Grigoriev I.V."/>
            <person name="Pringle A."/>
        </authorList>
    </citation>
    <scope>NUCLEOTIDE SEQUENCE [LARGE SCALE GENOMIC DNA]</scope>
    <source>
        <strain evidence="3 4">SKay4041</strain>
    </source>
</reference>
<dbReference type="SUPFAM" id="SSF56112">
    <property type="entry name" value="Protein kinase-like (PK-like)"/>
    <property type="match status" value="1"/>
</dbReference>
<dbReference type="InterPro" id="IPR008266">
    <property type="entry name" value="Tyr_kinase_AS"/>
</dbReference>
<dbReference type="Gene3D" id="1.10.510.10">
    <property type="entry name" value="Transferase(Phosphotransferase) domain 1"/>
    <property type="match status" value="1"/>
</dbReference>
<feature type="region of interest" description="Disordered" evidence="1">
    <location>
        <begin position="325"/>
        <end position="401"/>
    </location>
</feature>
<feature type="domain" description="Fungal-type protein kinase" evidence="2">
    <location>
        <begin position="229"/>
        <end position="544"/>
    </location>
</feature>
<feature type="compositionally biased region" description="Basic and acidic residues" evidence="1">
    <location>
        <begin position="371"/>
        <end position="380"/>
    </location>
</feature>
<feature type="compositionally biased region" description="Acidic residues" evidence="1">
    <location>
        <begin position="381"/>
        <end position="395"/>
    </location>
</feature>
<dbReference type="GO" id="GO:0004672">
    <property type="term" value="F:protein kinase activity"/>
    <property type="evidence" value="ECO:0007669"/>
    <property type="project" value="InterPro"/>
</dbReference>
<dbReference type="EMBL" id="KZ302221">
    <property type="protein sequence ID" value="PFH46214.1"/>
    <property type="molecule type" value="Genomic_DNA"/>
</dbReference>
<evidence type="ECO:0000259" key="2">
    <source>
        <dbReference type="Pfam" id="PF17667"/>
    </source>
</evidence>
<proteinExistence type="predicted"/>
<dbReference type="PANTHER" id="PTHR38248">
    <property type="entry name" value="FUNK1 6"/>
    <property type="match status" value="1"/>
</dbReference>
<dbReference type="PANTHER" id="PTHR38248:SF2">
    <property type="entry name" value="FUNK1 11"/>
    <property type="match status" value="1"/>
</dbReference>
<dbReference type="PROSITE" id="PS00109">
    <property type="entry name" value="PROTEIN_KINASE_TYR"/>
    <property type="match status" value="1"/>
</dbReference>
<dbReference type="OrthoDB" id="3271139at2759"/>
<accession>A0A2A9NA71</accession>
<feature type="region of interest" description="Disordered" evidence="1">
    <location>
        <begin position="630"/>
        <end position="670"/>
    </location>
</feature>
<name>A0A2A9NA71_9AGAR</name>
<dbReference type="InterPro" id="IPR040976">
    <property type="entry name" value="Pkinase_fungal"/>
</dbReference>
<protein>
    <recommendedName>
        <fullName evidence="2">Fungal-type protein kinase domain-containing protein</fullName>
    </recommendedName>
</protein>
<dbReference type="Pfam" id="PF17667">
    <property type="entry name" value="Pkinase_fungal"/>
    <property type="match status" value="1"/>
</dbReference>
<feature type="compositionally biased region" description="Low complexity" evidence="1">
    <location>
        <begin position="361"/>
        <end position="370"/>
    </location>
</feature>